<gene>
    <name evidence="1" type="ORF">N7456_010204</name>
</gene>
<evidence type="ECO:0000313" key="2">
    <source>
        <dbReference type="Proteomes" id="UP001149165"/>
    </source>
</evidence>
<keyword evidence="2" id="KW-1185">Reference proteome</keyword>
<name>A0A9W9F657_9EURO</name>
<proteinExistence type="predicted"/>
<reference evidence="1" key="2">
    <citation type="journal article" date="2023" name="IMA Fungus">
        <title>Comparative genomic study of the Penicillium genus elucidates a diverse pangenome and 15 lateral gene transfer events.</title>
        <authorList>
            <person name="Petersen C."/>
            <person name="Sorensen T."/>
            <person name="Nielsen M.R."/>
            <person name="Sondergaard T.E."/>
            <person name="Sorensen J.L."/>
            <person name="Fitzpatrick D.A."/>
            <person name="Frisvad J.C."/>
            <person name="Nielsen K.L."/>
        </authorList>
    </citation>
    <scope>NUCLEOTIDE SEQUENCE</scope>
    <source>
        <strain evidence="1">IBT 30069</strain>
    </source>
</reference>
<reference evidence="1" key="1">
    <citation type="submission" date="2022-11" db="EMBL/GenBank/DDBJ databases">
        <authorList>
            <person name="Petersen C."/>
        </authorList>
    </citation>
    <scope>NUCLEOTIDE SEQUENCE</scope>
    <source>
        <strain evidence="1">IBT 30069</strain>
    </source>
</reference>
<dbReference type="Proteomes" id="UP001149165">
    <property type="component" value="Unassembled WGS sequence"/>
</dbReference>
<evidence type="ECO:0000313" key="1">
    <source>
        <dbReference type="EMBL" id="KAJ5094343.1"/>
    </source>
</evidence>
<dbReference type="EMBL" id="JAPQKH010000006">
    <property type="protein sequence ID" value="KAJ5094343.1"/>
    <property type="molecule type" value="Genomic_DNA"/>
</dbReference>
<protein>
    <submittedName>
        <fullName evidence="1">Uncharacterized protein</fullName>
    </submittedName>
</protein>
<sequence>MHWANGLATKRCEGNNLQRLFGIYADTGEVLGKRLPQGMMAIIAVLIDALRTIIDQTIPWKDSIHCFVQRDT</sequence>
<organism evidence="1 2">
    <name type="scientific">Penicillium angulare</name>
    <dbReference type="NCBI Taxonomy" id="116970"/>
    <lineage>
        <taxon>Eukaryota</taxon>
        <taxon>Fungi</taxon>
        <taxon>Dikarya</taxon>
        <taxon>Ascomycota</taxon>
        <taxon>Pezizomycotina</taxon>
        <taxon>Eurotiomycetes</taxon>
        <taxon>Eurotiomycetidae</taxon>
        <taxon>Eurotiales</taxon>
        <taxon>Aspergillaceae</taxon>
        <taxon>Penicillium</taxon>
    </lineage>
</organism>
<comment type="caution">
    <text evidence="1">The sequence shown here is derived from an EMBL/GenBank/DDBJ whole genome shotgun (WGS) entry which is preliminary data.</text>
</comment>
<dbReference type="AlphaFoldDB" id="A0A9W9F657"/>
<accession>A0A9W9F657</accession>